<organism evidence="1 2">
    <name type="scientific">Brevundimonas vitisensis</name>
    <dbReference type="NCBI Taxonomy" id="2800818"/>
    <lineage>
        <taxon>Bacteria</taxon>
        <taxon>Pseudomonadati</taxon>
        <taxon>Pseudomonadota</taxon>
        <taxon>Alphaproteobacteria</taxon>
        <taxon>Caulobacterales</taxon>
        <taxon>Caulobacteraceae</taxon>
        <taxon>Brevundimonas</taxon>
    </lineage>
</organism>
<sequence>MWYFAWILGLGLAVLFGVLNGLWHEFQLFDEGDDGASNPWPVDHDAV</sequence>
<evidence type="ECO:0000313" key="2">
    <source>
        <dbReference type="Proteomes" id="UP000595448"/>
    </source>
</evidence>
<keyword evidence="2" id="KW-1185">Reference proteome</keyword>
<dbReference type="Proteomes" id="UP000595448">
    <property type="component" value="Chromosome"/>
</dbReference>
<evidence type="ECO:0000313" key="1">
    <source>
        <dbReference type="EMBL" id="QQQ18551.1"/>
    </source>
</evidence>
<dbReference type="NCBIfam" id="TIGR02106">
    <property type="entry name" value="cyd_oper_ybgT"/>
    <property type="match status" value="1"/>
</dbReference>
<gene>
    <name evidence="1" type="primary">cydX</name>
    <name evidence="1" type="ORF">JIP62_14905</name>
</gene>
<dbReference type="InterPro" id="IPR012994">
    <property type="entry name" value="YbgT_YccB"/>
</dbReference>
<dbReference type="EMBL" id="CP067977">
    <property type="protein sequence ID" value="QQQ18551.1"/>
    <property type="molecule type" value="Genomic_DNA"/>
</dbReference>
<dbReference type="Pfam" id="PF08173">
    <property type="entry name" value="YbgT_YccB"/>
    <property type="match status" value="1"/>
</dbReference>
<dbReference type="RefSeq" id="WP_201102921.1">
    <property type="nucleotide sequence ID" value="NZ_CP067977.1"/>
</dbReference>
<accession>A0ABX7BLX8</accession>
<protein>
    <submittedName>
        <fullName evidence="1">Cytochrome bd-I oxidase subunit CydX</fullName>
    </submittedName>
</protein>
<dbReference type="InterPro" id="IPR011724">
    <property type="entry name" value="Cyd_oper_YbgT"/>
</dbReference>
<proteinExistence type="predicted"/>
<reference evidence="1 2" key="1">
    <citation type="submission" date="2021-01" db="EMBL/GenBank/DDBJ databases">
        <title>Brevundimonas vitis sp. nov., an bacterium isolated from grape (Vitis vinifera).</title>
        <authorList>
            <person name="Jiang L."/>
            <person name="Lee J."/>
        </authorList>
    </citation>
    <scope>NUCLEOTIDE SEQUENCE [LARGE SCALE GENOMIC DNA]</scope>
    <source>
        <strain evidence="1 2">GRTSA-9</strain>
    </source>
</reference>
<name>A0ABX7BLX8_9CAUL</name>